<feature type="transmembrane region" description="Helical" evidence="6">
    <location>
        <begin position="341"/>
        <end position="365"/>
    </location>
</feature>
<dbReference type="CDD" id="cd17324">
    <property type="entry name" value="MFS_NepI_like"/>
    <property type="match status" value="1"/>
</dbReference>
<dbReference type="InterPro" id="IPR011701">
    <property type="entry name" value="MFS"/>
</dbReference>
<feature type="transmembrane region" description="Helical" evidence="6">
    <location>
        <begin position="12"/>
        <end position="39"/>
    </location>
</feature>
<reference evidence="8 9" key="1">
    <citation type="submission" date="2016-10" db="EMBL/GenBank/DDBJ databases">
        <authorList>
            <person name="de Groot N.N."/>
        </authorList>
    </citation>
    <scope>NUCLEOTIDE SEQUENCE [LARGE SCALE GENOMIC DNA]</scope>
    <source>
        <strain evidence="8 9">DSM 43794</strain>
    </source>
</reference>
<dbReference type="SUPFAM" id="SSF103473">
    <property type="entry name" value="MFS general substrate transporter"/>
    <property type="match status" value="1"/>
</dbReference>
<evidence type="ECO:0000313" key="8">
    <source>
        <dbReference type="EMBL" id="SDR20341.1"/>
    </source>
</evidence>
<feature type="transmembrane region" description="Helical" evidence="6">
    <location>
        <begin position="371"/>
        <end position="390"/>
    </location>
</feature>
<evidence type="ECO:0000256" key="5">
    <source>
        <dbReference type="ARBA" id="ARBA00023136"/>
    </source>
</evidence>
<keyword evidence="2" id="KW-1003">Cell membrane</keyword>
<evidence type="ECO:0000256" key="4">
    <source>
        <dbReference type="ARBA" id="ARBA00022989"/>
    </source>
</evidence>
<dbReference type="Gene3D" id="1.20.1250.20">
    <property type="entry name" value="MFS general substrate transporter like domains"/>
    <property type="match status" value="1"/>
</dbReference>
<feature type="transmembrane region" description="Helical" evidence="6">
    <location>
        <begin position="209"/>
        <end position="231"/>
    </location>
</feature>
<dbReference type="PROSITE" id="PS50850">
    <property type="entry name" value="MFS"/>
    <property type="match status" value="1"/>
</dbReference>
<feature type="transmembrane region" description="Helical" evidence="6">
    <location>
        <begin position="276"/>
        <end position="296"/>
    </location>
</feature>
<accession>A0A1H1H4N5</accession>
<feature type="transmembrane region" description="Helical" evidence="6">
    <location>
        <begin position="51"/>
        <end position="72"/>
    </location>
</feature>
<evidence type="ECO:0000256" key="2">
    <source>
        <dbReference type="ARBA" id="ARBA00022475"/>
    </source>
</evidence>
<dbReference type="GO" id="GO:0005886">
    <property type="term" value="C:plasma membrane"/>
    <property type="evidence" value="ECO:0007669"/>
    <property type="project" value="UniProtKB-SubCell"/>
</dbReference>
<evidence type="ECO:0000313" key="9">
    <source>
        <dbReference type="Proteomes" id="UP000217103"/>
    </source>
</evidence>
<evidence type="ECO:0000256" key="3">
    <source>
        <dbReference type="ARBA" id="ARBA00022692"/>
    </source>
</evidence>
<keyword evidence="9" id="KW-1185">Reference proteome</keyword>
<feature type="domain" description="Major facilitator superfamily (MFS) profile" evidence="7">
    <location>
        <begin position="13"/>
        <end position="394"/>
    </location>
</feature>
<dbReference type="OrthoDB" id="3697899at2"/>
<keyword evidence="3 6" id="KW-0812">Transmembrane</keyword>
<name>A0A1H1H4N5_9ACTN</name>
<protein>
    <submittedName>
        <fullName evidence="8">Predicted arabinose efflux permease, MFS family</fullName>
    </submittedName>
</protein>
<dbReference type="AlphaFoldDB" id="A0A1H1H4N5"/>
<feature type="transmembrane region" description="Helical" evidence="6">
    <location>
        <begin position="243"/>
        <end position="264"/>
    </location>
</feature>
<evidence type="ECO:0000256" key="6">
    <source>
        <dbReference type="SAM" id="Phobius"/>
    </source>
</evidence>
<dbReference type="Pfam" id="PF07690">
    <property type="entry name" value="MFS_1"/>
    <property type="match status" value="1"/>
</dbReference>
<dbReference type="InterPro" id="IPR036259">
    <property type="entry name" value="MFS_trans_sf"/>
</dbReference>
<organism evidence="8 9">
    <name type="scientific">Thermostaphylospora chromogena</name>
    <dbReference type="NCBI Taxonomy" id="35622"/>
    <lineage>
        <taxon>Bacteria</taxon>
        <taxon>Bacillati</taxon>
        <taxon>Actinomycetota</taxon>
        <taxon>Actinomycetes</taxon>
        <taxon>Streptosporangiales</taxon>
        <taxon>Thermomonosporaceae</taxon>
        <taxon>Thermostaphylospora</taxon>
    </lineage>
</organism>
<feature type="transmembrane region" description="Helical" evidence="6">
    <location>
        <begin position="108"/>
        <end position="130"/>
    </location>
</feature>
<feature type="transmembrane region" description="Helical" evidence="6">
    <location>
        <begin position="302"/>
        <end position="321"/>
    </location>
</feature>
<dbReference type="InterPro" id="IPR050189">
    <property type="entry name" value="MFS_Efflux_Transporters"/>
</dbReference>
<keyword evidence="4 6" id="KW-1133">Transmembrane helix</keyword>
<dbReference type="STRING" id="35622.SAMN04489764_4053"/>
<comment type="subcellular location">
    <subcellularLocation>
        <location evidence="1">Cell membrane</location>
        <topology evidence="1">Multi-pass membrane protein</topology>
    </subcellularLocation>
</comment>
<dbReference type="GO" id="GO:0022857">
    <property type="term" value="F:transmembrane transporter activity"/>
    <property type="evidence" value="ECO:0007669"/>
    <property type="project" value="InterPro"/>
</dbReference>
<feature type="transmembrane region" description="Helical" evidence="6">
    <location>
        <begin position="137"/>
        <end position="156"/>
    </location>
</feature>
<evidence type="ECO:0000256" key="1">
    <source>
        <dbReference type="ARBA" id="ARBA00004651"/>
    </source>
</evidence>
<dbReference type="InterPro" id="IPR020846">
    <property type="entry name" value="MFS_dom"/>
</dbReference>
<evidence type="ECO:0000259" key="7">
    <source>
        <dbReference type="PROSITE" id="PS50850"/>
    </source>
</evidence>
<dbReference type="PANTHER" id="PTHR43124:SF10">
    <property type="entry name" value="PURINE EFFLUX PUMP PBUE"/>
    <property type="match status" value="1"/>
</dbReference>
<proteinExistence type="predicted"/>
<dbReference type="EMBL" id="FNKK01000002">
    <property type="protein sequence ID" value="SDR20341.1"/>
    <property type="molecule type" value="Genomic_DNA"/>
</dbReference>
<dbReference type="PANTHER" id="PTHR43124">
    <property type="entry name" value="PURINE EFFLUX PUMP PBUE"/>
    <property type="match status" value="1"/>
</dbReference>
<feature type="transmembrane region" description="Helical" evidence="6">
    <location>
        <begin position="79"/>
        <end position="102"/>
    </location>
</feature>
<dbReference type="RefSeq" id="WP_093261038.1">
    <property type="nucleotide sequence ID" value="NZ_FNKK01000002.1"/>
</dbReference>
<keyword evidence="5 6" id="KW-0472">Membrane</keyword>
<gene>
    <name evidence="8" type="ORF">SAMN04489764_4053</name>
</gene>
<dbReference type="Proteomes" id="UP000217103">
    <property type="component" value="Unassembled WGS sequence"/>
</dbReference>
<sequence>MDSTDARARTRARLICLLMATFVIGTDDFVIAGVLPAIAAEQGVGEAAAGQLVTVFSITYALAAPPLAVITAPWPRRRLVVGGLAVFGGINAVTALAAGFAMLMVLRVAAALTAAAITPAVFAMAARLAAPGRVGRAIGVVAAGLTVSLFAGVPLGSLLGSAFGWRSAFAAVALATGAVFAASALLLPSLPGAAETGLAARLRILSRPAVLLGVLSTVIGAAGGLMTYTYIAPITRDLTGREGALLAVFIAVAGLAGAAGTVVGGRLTDRWGADRALLFSFSVQLAATAGLALSSVTSRGTTPVWLVAALVAIWGFGGWAFNPPMNARMLRLGGEAGTEAVALNTSGLYVGVALGGGLGGGAVALYGGTGVALTATGIGLVTLGLMIVSVERFPAADLPAEGGVPAGRGRENA</sequence>
<feature type="transmembrane region" description="Helical" evidence="6">
    <location>
        <begin position="168"/>
        <end position="188"/>
    </location>
</feature>